<comment type="caution">
    <text evidence="1">The sequence shown here is derived from an EMBL/GenBank/DDBJ whole genome shotgun (WGS) entry which is preliminary data.</text>
</comment>
<name>A0ABW9CZG9_9BURK</name>
<dbReference type="Proteomes" id="UP001629367">
    <property type="component" value="Unassembled WGS sequence"/>
</dbReference>
<evidence type="ECO:0000313" key="2">
    <source>
        <dbReference type="Proteomes" id="UP001629367"/>
    </source>
</evidence>
<proteinExistence type="predicted"/>
<evidence type="ECO:0000313" key="1">
    <source>
        <dbReference type="EMBL" id="MFM0591938.1"/>
    </source>
</evidence>
<protein>
    <submittedName>
        <fullName evidence="1">Uncharacterized protein</fullName>
    </submittedName>
</protein>
<gene>
    <name evidence="1" type="ORF">PQQ68_02840</name>
</gene>
<accession>A0ABW9CZG9</accession>
<reference evidence="1 2" key="1">
    <citation type="journal article" date="2024" name="Chem. Sci.">
        <title>Discovery of megapolipeptins by genome mining of a Burkholderiales bacteria collection.</title>
        <authorList>
            <person name="Paulo B.S."/>
            <person name="Recchia M.J.J."/>
            <person name="Lee S."/>
            <person name="Fergusson C.H."/>
            <person name="Romanowski S.B."/>
            <person name="Hernandez A."/>
            <person name="Krull N."/>
            <person name="Liu D.Y."/>
            <person name="Cavanagh H."/>
            <person name="Bos A."/>
            <person name="Gray C.A."/>
            <person name="Murphy B.T."/>
            <person name="Linington R.G."/>
            <person name="Eustaquio A.S."/>
        </authorList>
    </citation>
    <scope>NUCLEOTIDE SEQUENCE [LARGE SCALE GENOMIC DNA]</scope>
    <source>
        <strain evidence="1 2">RL17-335-BIF-A</strain>
    </source>
</reference>
<dbReference type="RefSeq" id="WP_408208831.1">
    <property type="nucleotide sequence ID" value="NZ_JAQQBZ010000001.1"/>
</dbReference>
<dbReference type="EMBL" id="JAQQBZ010000001">
    <property type="protein sequence ID" value="MFM0591938.1"/>
    <property type="molecule type" value="Genomic_DNA"/>
</dbReference>
<keyword evidence="2" id="KW-1185">Reference proteome</keyword>
<sequence length="309" mass="34176">MNRKQFLDDPEVAEFVRWLADFAGSLPVELNIGRSRRVPEGVVKTVHGFDGVIDAYVWRAEWIDDKNSPVESLCWDSTARSLKRLGETFRAALASESDEATMRGCLAAFKWGGERNIAVGARPFLEAKRASGQLVTYLKAAREAFRLSSGSLDQLGAIENVNSMLTKVYALASDDGLPIYDSRVAAAVASLVELFRVRTRRAWRQVPAELLFPTMDAARRRKLVGLHADALISKGASIYYTQPDIAAHWASAKLRLGWIAEDMLRQAPHLLSAQAHSRLHAFEASLFMIGYDVRCLASNLNGAEALKAK</sequence>
<organism evidence="1 2">
    <name type="scientific">Paraburkholderia dilworthii</name>
    <dbReference type="NCBI Taxonomy" id="948106"/>
    <lineage>
        <taxon>Bacteria</taxon>
        <taxon>Pseudomonadati</taxon>
        <taxon>Pseudomonadota</taxon>
        <taxon>Betaproteobacteria</taxon>
        <taxon>Burkholderiales</taxon>
        <taxon>Burkholderiaceae</taxon>
        <taxon>Paraburkholderia</taxon>
    </lineage>
</organism>